<sequence>MEIFPLFLICCFIAVSSTHTMNNLVRDISLPTCKAILHQASYRSAKRTVIQPSEIHGKWLSTSYPRNQNLFDNRIFRQLSKLPVTRSSNSLTPEFSFSHLEHQ</sequence>
<protein>
    <submittedName>
        <fullName evidence="2">Uncharacterized protein</fullName>
    </submittedName>
</protein>
<proteinExistence type="predicted"/>
<dbReference type="AlphaFoldDB" id="A0AAN8X2P3"/>
<dbReference type="Proteomes" id="UP001381693">
    <property type="component" value="Unassembled WGS sequence"/>
</dbReference>
<comment type="caution">
    <text evidence="2">The sequence shown here is derived from an EMBL/GenBank/DDBJ whole genome shotgun (WGS) entry which is preliminary data.</text>
</comment>
<reference evidence="2 3" key="1">
    <citation type="submission" date="2023-11" db="EMBL/GenBank/DDBJ databases">
        <title>Halocaridina rubra genome assembly.</title>
        <authorList>
            <person name="Smith C."/>
        </authorList>
    </citation>
    <scope>NUCLEOTIDE SEQUENCE [LARGE SCALE GENOMIC DNA]</scope>
    <source>
        <strain evidence="2">EP-1</strain>
        <tissue evidence="2">Whole</tissue>
    </source>
</reference>
<feature type="chain" id="PRO_5042853453" evidence="1">
    <location>
        <begin position="19"/>
        <end position="103"/>
    </location>
</feature>
<dbReference type="EMBL" id="JAXCGZ010009529">
    <property type="protein sequence ID" value="KAK7076860.1"/>
    <property type="molecule type" value="Genomic_DNA"/>
</dbReference>
<organism evidence="2 3">
    <name type="scientific">Halocaridina rubra</name>
    <name type="common">Hawaiian red shrimp</name>
    <dbReference type="NCBI Taxonomy" id="373956"/>
    <lineage>
        <taxon>Eukaryota</taxon>
        <taxon>Metazoa</taxon>
        <taxon>Ecdysozoa</taxon>
        <taxon>Arthropoda</taxon>
        <taxon>Crustacea</taxon>
        <taxon>Multicrustacea</taxon>
        <taxon>Malacostraca</taxon>
        <taxon>Eumalacostraca</taxon>
        <taxon>Eucarida</taxon>
        <taxon>Decapoda</taxon>
        <taxon>Pleocyemata</taxon>
        <taxon>Caridea</taxon>
        <taxon>Atyoidea</taxon>
        <taxon>Atyidae</taxon>
        <taxon>Halocaridina</taxon>
    </lineage>
</organism>
<accession>A0AAN8X2P3</accession>
<keyword evidence="1" id="KW-0732">Signal</keyword>
<gene>
    <name evidence="2" type="ORF">SK128_011906</name>
</gene>
<evidence type="ECO:0000313" key="3">
    <source>
        <dbReference type="Proteomes" id="UP001381693"/>
    </source>
</evidence>
<name>A0AAN8X2P3_HALRR</name>
<feature type="signal peptide" evidence="1">
    <location>
        <begin position="1"/>
        <end position="18"/>
    </location>
</feature>
<evidence type="ECO:0000313" key="2">
    <source>
        <dbReference type="EMBL" id="KAK7076860.1"/>
    </source>
</evidence>
<keyword evidence="3" id="KW-1185">Reference proteome</keyword>
<evidence type="ECO:0000256" key="1">
    <source>
        <dbReference type="SAM" id="SignalP"/>
    </source>
</evidence>